<reference evidence="3 4" key="1">
    <citation type="journal article" date="2023" name="IScience">
        <title>Expanded male sex-determining region conserved during the evolution of homothallism in the green alga Volvox.</title>
        <authorList>
            <person name="Yamamoto K."/>
            <person name="Matsuzaki R."/>
            <person name="Mahakham W."/>
            <person name="Heman W."/>
            <person name="Sekimoto H."/>
            <person name="Kawachi M."/>
            <person name="Minakuchi Y."/>
            <person name="Toyoda A."/>
            <person name="Nozaki H."/>
        </authorList>
    </citation>
    <scope>NUCLEOTIDE SEQUENCE [LARGE SCALE GENOMIC DNA]</scope>
    <source>
        <strain evidence="3 4">NIES-4468</strain>
    </source>
</reference>
<dbReference type="PANTHER" id="PTHR11080">
    <property type="entry name" value="PYRAZINAMIDASE/NICOTINAMIDASE"/>
    <property type="match status" value="1"/>
</dbReference>
<organism evidence="3 4">
    <name type="scientific">Volvox africanus</name>
    <dbReference type="NCBI Taxonomy" id="51714"/>
    <lineage>
        <taxon>Eukaryota</taxon>
        <taxon>Viridiplantae</taxon>
        <taxon>Chlorophyta</taxon>
        <taxon>core chlorophytes</taxon>
        <taxon>Chlorophyceae</taxon>
        <taxon>CS clade</taxon>
        <taxon>Chlamydomonadales</taxon>
        <taxon>Volvocaceae</taxon>
        <taxon>Volvox</taxon>
    </lineage>
</organism>
<evidence type="ECO:0008006" key="5">
    <source>
        <dbReference type="Google" id="ProtNLM"/>
    </source>
</evidence>
<comment type="similarity">
    <text evidence="1">Belongs to the isochorismatase family.</text>
</comment>
<dbReference type="EMBL" id="BSDZ01000004">
    <property type="protein sequence ID" value="GLI59761.1"/>
    <property type="molecule type" value="Genomic_DNA"/>
</dbReference>
<feature type="non-terminal residue" evidence="3">
    <location>
        <position position="165"/>
    </location>
</feature>
<dbReference type="Proteomes" id="UP001165090">
    <property type="component" value="Unassembled WGS sequence"/>
</dbReference>
<keyword evidence="2" id="KW-0378">Hydrolase</keyword>
<proteinExistence type="inferred from homology"/>
<gene>
    <name evidence="3" type="ORF">VaNZ11_001721</name>
</gene>
<evidence type="ECO:0000313" key="3">
    <source>
        <dbReference type="EMBL" id="GLI59761.1"/>
    </source>
</evidence>
<dbReference type="SUPFAM" id="SSF52499">
    <property type="entry name" value="Isochorismatase-like hydrolases"/>
    <property type="match status" value="1"/>
</dbReference>
<comment type="caution">
    <text evidence="3">The sequence shown here is derived from an EMBL/GenBank/DDBJ whole genome shotgun (WGS) entry which is preliminary data.</text>
</comment>
<evidence type="ECO:0000256" key="1">
    <source>
        <dbReference type="ARBA" id="ARBA00006336"/>
    </source>
</evidence>
<dbReference type="PANTHER" id="PTHR11080:SF2">
    <property type="entry name" value="LD05707P"/>
    <property type="match status" value="1"/>
</dbReference>
<keyword evidence="4" id="KW-1185">Reference proteome</keyword>
<dbReference type="Gene3D" id="3.40.50.850">
    <property type="entry name" value="Isochorismatase-like"/>
    <property type="match status" value="1"/>
</dbReference>
<dbReference type="InterPro" id="IPR036380">
    <property type="entry name" value="Isochorismatase-like_sf"/>
</dbReference>
<evidence type="ECO:0000313" key="4">
    <source>
        <dbReference type="Proteomes" id="UP001165090"/>
    </source>
</evidence>
<protein>
    <recommendedName>
        <fullName evidence="5">Isochorismatase-like domain-containing protein</fullName>
    </recommendedName>
</protein>
<accession>A0ABQ5RQC1</accession>
<evidence type="ECO:0000256" key="2">
    <source>
        <dbReference type="ARBA" id="ARBA00022801"/>
    </source>
</evidence>
<dbReference type="InterPro" id="IPR052347">
    <property type="entry name" value="Isochorismatase_Nicotinamidase"/>
</dbReference>
<name>A0ABQ5RQC1_9CHLO</name>
<feature type="non-terminal residue" evidence="3">
    <location>
        <position position="1"/>
    </location>
</feature>
<sequence length="165" mass="17929">RRFLSFPRSCQGYKHLMATAAGPLRTALLCIDLQCDFMPGGPLGVPRGDEVIPIINKLRRICRDQLSLVAFTQDYHSEGHVSFECAHVPPPPSPLQLPLPLQFQPPLTTTTMVAPPMSYASHSHETFSSPPSPARHSIDTTRLVFFSAGGGGVNAHLTNSQQGSQ</sequence>